<name>A0ABY8G5Q2_9GAMM</name>
<feature type="domain" description="Cobalamin-independent methionine synthase MetE C-terminal/archaeal" evidence="1">
    <location>
        <begin position="16"/>
        <end position="360"/>
    </location>
</feature>
<dbReference type="RefSeq" id="WP_125258654.1">
    <property type="nucleotide sequence ID" value="NZ_CP114280.1"/>
</dbReference>
<protein>
    <submittedName>
        <fullName evidence="2">Methionine synthase</fullName>
    </submittedName>
</protein>
<keyword evidence="3" id="KW-1185">Reference proteome</keyword>
<proteinExistence type="predicted"/>
<dbReference type="EMBL" id="CP114280">
    <property type="protein sequence ID" value="WFN55281.1"/>
    <property type="molecule type" value="Genomic_DNA"/>
</dbReference>
<evidence type="ECO:0000259" key="1">
    <source>
        <dbReference type="Pfam" id="PF01717"/>
    </source>
</evidence>
<dbReference type="Proteomes" id="UP001219630">
    <property type="component" value="Chromosome"/>
</dbReference>
<dbReference type="PANTHER" id="PTHR43844:SF1">
    <property type="entry name" value="METHIONINE SYNTHASE"/>
    <property type="match status" value="1"/>
</dbReference>
<reference evidence="2 3" key="1">
    <citation type="submission" date="2022-12" db="EMBL/GenBank/DDBJ databases">
        <title>Complete genome sequencing of Dickeya lacustris type strain LMG30899.</title>
        <authorList>
            <person name="Dobhal S."/>
            <person name="Arizala D."/>
            <person name="Arif M."/>
        </authorList>
    </citation>
    <scope>NUCLEOTIDE SEQUENCE [LARGE SCALE GENOMIC DNA]</scope>
    <source>
        <strain evidence="2 3">LMG30899</strain>
    </source>
</reference>
<evidence type="ECO:0000313" key="2">
    <source>
        <dbReference type="EMBL" id="WFN55281.1"/>
    </source>
</evidence>
<gene>
    <name evidence="2" type="ORF">O1Q98_16945</name>
</gene>
<dbReference type="CDD" id="cd03311">
    <property type="entry name" value="CIMS_C_terminal_like"/>
    <property type="match status" value="1"/>
</dbReference>
<dbReference type="Gene3D" id="3.20.20.210">
    <property type="match status" value="1"/>
</dbReference>
<organism evidence="2 3">
    <name type="scientific">Dickeya lacustris</name>
    <dbReference type="NCBI Taxonomy" id="2259638"/>
    <lineage>
        <taxon>Bacteria</taxon>
        <taxon>Pseudomonadati</taxon>
        <taxon>Pseudomonadota</taxon>
        <taxon>Gammaproteobacteria</taxon>
        <taxon>Enterobacterales</taxon>
        <taxon>Pectobacteriaceae</taxon>
        <taxon>Dickeya</taxon>
    </lineage>
</organism>
<dbReference type="PANTHER" id="PTHR43844">
    <property type="entry name" value="METHIONINE SYNTHASE"/>
    <property type="match status" value="1"/>
</dbReference>
<evidence type="ECO:0000313" key="3">
    <source>
        <dbReference type="Proteomes" id="UP001219630"/>
    </source>
</evidence>
<sequence>MYRTLKKPYPPFHAEHVGSFLVPCRLAQARSAWKQGTITHDRLTEIENEEVTRVVACQKACGLMAITDGELRAVNGMADFFSGLDGIAFDEFNRPDDDAPFSLQVTDKLRFPADHPFLTHYRFLHQAVAPDGRIMAKQVLPSPNMLMYPSIRQNAAYSSLSLFCDDLIALYRTIIQAFYRQGCRYLQLDDPFWARLCDSRIAVYEQATGLALPDLLALCVRNLNQALAERPHDMYISLHICCRRFAPNWVHGVGRDVMTYAMANLAVDSLFIEYDDSRSVGLEPLRKVGEQKVVLGVVDAQNSALEQAGSIKMAINTASLYVPLHQLAISPKCGFRHCDNQQMSEEQQWAKLRNMVDIARQVWTFPE</sequence>
<dbReference type="Pfam" id="PF01717">
    <property type="entry name" value="Meth_synt_2"/>
    <property type="match status" value="1"/>
</dbReference>
<dbReference type="InterPro" id="IPR038071">
    <property type="entry name" value="UROD/MetE-like_sf"/>
</dbReference>
<dbReference type="InterPro" id="IPR002629">
    <property type="entry name" value="Met_Synth_C/arc"/>
</dbReference>
<dbReference type="SUPFAM" id="SSF51726">
    <property type="entry name" value="UROD/MetE-like"/>
    <property type="match status" value="1"/>
</dbReference>
<accession>A0ABY8G5Q2</accession>